<protein>
    <submittedName>
        <fullName evidence="2">Uncharacterized protein</fullName>
    </submittedName>
</protein>
<organism evidence="2 3">
    <name type="scientific">Anabarilius grahami</name>
    <name type="common">Kanglang fish</name>
    <name type="synonym">Barilius grahami</name>
    <dbReference type="NCBI Taxonomy" id="495550"/>
    <lineage>
        <taxon>Eukaryota</taxon>
        <taxon>Metazoa</taxon>
        <taxon>Chordata</taxon>
        <taxon>Craniata</taxon>
        <taxon>Vertebrata</taxon>
        <taxon>Euteleostomi</taxon>
        <taxon>Actinopterygii</taxon>
        <taxon>Neopterygii</taxon>
        <taxon>Teleostei</taxon>
        <taxon>Ostariophysi</taxon>
        <taxon>Cypriniformes</taxon>
        <taxon>Xenocyprididae</taxon>
        <taxon>Xenocypridinae</taxon>
        <taxon>Xenocypridinae incertae sedis</taxon>
        <taxon>Anabarilius</taxon>
    </lineage>
</organism>
<keyword evidence="3" id="KW-1185">Reference proteome</keyword>
<dbReference type="EMBL" id="RJVU01050164">
    <property type="protein sequence ID" value="ROL42213.1"/>
    <property type="molecule type" value="Genomic_DNA"/>
</dbReference>
<evidence type="ECO:0000313" key="3">
    <source>
        <dbReference type="Proteomes" id="UP000281406"/>
    </source>
</evidence>
<comment type="caution">
    <text evidence="2">The sequence shown here is derived from an EMBL/GenBank/DDBJ whole genome shotgun (WGS) entry which is preliminary data.</text>
</comment>
<evidence type="ECO:0000313" key="2">
    <source>
        <dbReference type="EMBL" id="ROL42213.1"/>
    </source>
</evidence>
<evidence type="ECO:0000256" key="1">
    <source>
        <dbReference type="SAM" id="MobiDB-lite"/>
    </source>
</evidence>
<dbReference type="AlphaFoldDB" id="A0A3N0Y7M7"/>
<gene>
    <name evidence="2" type="ORF">DPX16_7890</name>
</gene>
<name>A0A3N0Y7M7_ANAGA</name>
<proteinExistence type="predicted"/>
<feature type="region of interest" description="Disordered" evidence="1">
    <location>
        <begin position="1"/>
        <end position="72"/>
    </location>
</feature>
<accession>A0A3N0Y7M7</accession>
<reference evidence="2 3" key="1">
    <citation type="submission" date="2018-10" db="EMBL/GenBank/DDBJ databases">
        <title>Genome assembly for a Yunnan-Guizhou Plateau 3E fish, Anabarilius grahami (Regan), and its evolutionary and genetic applications.</title>
        <authorList>
            <person name="Jiang W."/>
        </authorList>
    </citation>
    <scope>NUCLEOTIDE SEQUENCE [LARGE SCALE GENOMIC DNA]</scope>
    <source>
        <strain evidence="2">AG-KIZ</strain>
        <tissue evidence="2">Muscle</tissue>
    </source>
</reference>
<dbReference type="Proteomes" id="UP000281406">
    <property type="component" value="Unassembled WGS sequence"/>
</dbReference>
<feature type="compositionally biased region" description="Basic and acidic residues" evidence="1">
    <location>
        <begin position="20"/>
        <end position="30"/>
    </location>
</feature>
<sequence length="72" mass="8206">MTKNRRGPRERLAAEAGVECGHHQIGTEEKEPGDEATQMADKETQYEILERETDFDSLYQEPETDSGSKKYS</sequence>
<feature type="compositionally biased region" description="Basic and acidic residues" evidence="1">
    <location>
        <begin position="40"/>
        <end position="54"/>
    </location>
</feature>